<evidence type="ECO:0000313" key="5">
    <source>
        <dbReference type="EMBL" id="CUP85411.1"/>
    </source>
</evidence>
<name>A0A174RMS1_9BACE</name>
<dbReference type="NCBIfam" id="TIGR01760">
    <property type="entry name" value="tape_meas_TP901"/>
    <property type="match status" value="1"/>
</dbReference>
<proteinExistence type="predicted"/>
<feature type="region of interest" description="Disordered" evidence="3">
    <location>
        <begin position="725"/>
        <end position="746"/>
    </location>
</feature>
<organism evidence="5 6">
    <name type="scientific">Bacteroides caccae</name>
    <dbReference type="NCBI Taxonomy" id="47678"/>
    <lineage>
        <taxon>Bacteria</taxon>
        <taxon>Pseudomonadati</taxon>
        <taxon>Bacteroidota</taxon>
        <taxon>Bacteroidia</taxon>
        <taxon>Bacteroidales</taxon>
        <taxon>Bacteroidaceae</taxon>
        <taxon>Bacteroides</taxon>
    </lineage>
</organism>
<feature type="compositionally biased region" description="Basic and acidic residues" evidence="3">
    <location>
        <begin position="1120"/>
        <end position="1144"/>
    </location>
</feature>
<reference evidence="5 6" key="1">
    <citation type="submission" date="2015-09" db="EMBL/GenBank/DDBJ databases">
        <authorList>
            <consortium name="Pathogen Informatics"/>
        </authorList>
    </citation>
    <scope>NUCLEOTIDE SEQUENCE [LARGE SCALE GENOMIC DNA]</scope>
    <source>
        <strain evidence="5 6">2789STDY5834946</strain>
    </source>
</reference>
<sequence length="1335" mass="148224">MNELKITDVVDQKAFEQLERLKSELDSTFAAYKKAGDAMAEGLKIKPGPYSELISKAKDYYAAIEKVYALEDKIKRIQEEQKNVLLNLNAEAQKRVKNILDEATAELKVQKAKTEELKQQKMLNQERKKTKYTIEEGIAALNMEVKTMKDAEEQNKILRSARKQLDLTTEEGRKTVERFNSVIDRNTTFLKKNSDQLVQAKMNVGRYKQDIQSAASEILKGNISLKNMGNLAKSTGGLLKSSMGAGFTEVRVGVGSMIKGMIGAQAVISGFQKFIGLFKSGVQSIVDFEAANSKLAAILGTTSNNIKDLTLDAQRLGSATKYTASEATNLQIELAKLGFSRKEILQSTEGILKFAQATGSDLPEAAALAGAALRMFGAETSETERYVSAMAVATTKSALSFSYLQTAMPIVGPVAKAFNFQIEDTLALLGKLADAGFDASMSATATRNILLNLADGSGELAKALGGPVNTLPELVAGLKKLKAQGVDLNTTLELTDKRSVAAFNAFLTAADKIVPLREQITGVTSELNDMASTMGDNVQGAIAGLSSAWEAFMLSFMNSTGPAKSFLDFLAKGIRNIAHELKDNNQLQEEANNKAIASAQSEMSKSDILEKNAKNMQRLYQEYINSGMSADKAAQKAKEDYIETLKSRLEYENTDYQLAIDNRKKLEEELKDRGLFTILTSWKRTNNVIRDEIDVATKAAAGKKAISSITESLIEQLKNVSLTADEKKKEGNGGETNLSAEEKQRKERIRIQQEYQQSELDLMDEGLGKELAKIRLNYTKRIAAVKGNTQEEIKTRENLAVAMEDELSEKIYTYNQNKEKINLQNRLEALSTNSKEELDQRLSIQLQVNEILRDAEVKAAKKSGEDVEAVKKEYDKKASDIAVKNALERIGLIEKNTTKETNIVQNSAEDQLRTVELQYRKGEINEKKYRQKTYEITRDSIQAQLKLLEAQLKAELATLDPADTKADAIREKIEKVRSEIRKLNMELEDREYENEEDKRQDWADKFISSMSNMRNVTEEYLGETANLFSSFYNVIGILTEQFAKTGDFSLSKWWEDLDPTERASVILQAYGELFNGITSIVTSAFDARIEQIEEEQEKNEEAGEEEKERIEDLVNSGVITKEEGESRKRAAEVRTKQKHDELEKQKADLEQKQAKWQKANSIIQTTIATSQAIMKALAEAGPFAGPILTAVIGAMGAAQVAIIASQPIPKYANGTDNHPGGLAIVGDGGRQEVIETDNGAYITPSVPTLVDLPKRAKVIPDLIDYRKMVLHSDALMLDRQMRNGNSGEPVIVNVNNDYKNLERKMDVSNQGISNLNKTLRKMARSAEYRYLDSKL</sequence>
<evidence type="ECO:0000256" key="2">
    <source>
        <dbReference type="SAM" id="Coils"/>
    </source>
</evidence>
<feature type="coiled-coil region" evidence="2">
    <location>
        <begin position="75"/>
        <end position="120"/>
    </location>
</feature>
<dbReference type="InterPro" id="IPR010090">
    <property type="entry name" value="Phage_tape_meas"/>
</dbReference>
<accession>A0A174RMS1</accession>
<evidence type="ECO:0000259" key="4">
    <source>
        <dbReference type="Pfam" id="PF10145"/>
    </source>
</evidence>
<dbReference type="PANTHER" id="PTHR37813:SF1">
    <property type="entry name" value="FELS-2 PROPHAGE PROTEIN"/>
    <property type="match status" value="1"/>
</dbReference>
<feature type="compositionally biased region" description="Acidic residues" evidence="3">
    <location>
        <begin position="1094"/>
        <end position="1105"/>
    </location>
</feature>
<dbReference type="Pfam" id="PF10145">
    <property type="entry name" value="PhageMin_Tail"/>
    <property type="match status" value="1"/>
</dbReference>
<feature type="region of interest" description="Disordered" evidence="3">
    <location>
        <begin position="1094"/>
        <end position="1144"/>
    </location>
</feature>
<dbReference type="PANTHER" id="PTHR37813">
    <property type="entry name" value="FELS-2 PROPHAGE PROTEIN"/>
    <property type="match status" value="1"/>
</dbReference>
<keyword evidence="1" id="KW-1188">Viral release from host cell</keyword>
<gene>
    <name evidence="5" type="ORF">ERS852558_01165</name>
</gene>
<evidence type="ECO:0000256" key="1">
    <source>
        <dbReference type="ARBA" id="ARBA00022612"/>
    </source>
</evidence>
<evidence type="ECO:0000256" key="3">
    <source>
        <dbReference type="SAM" id="MobiDB-lite"/>
    </source>
</evidence>
<protein>
    <submittedName>
        <fullName evidence="5">Phage tail tape measure protein, TP901 family, core region</fullName>
    </submittedName>
</protein>
<feature type="domain" description="Phage tail tape measure protein" evidence="4">
    <location>
        <begin position="312"/>
        <end position="494"/>
    </location>
</feature>
<evidence type="ECO:0000313" key="6">
    <source>
        <dbReference type="Proteomes" id="UP000095725"/>
    </source>
</evidence>
<feature type="coiled-coil region" evidence="2">
    <location>
        <begin position="938"/>
        <end position="1005"/>
    </location>
</feature>
<dbReference type="EMBL" id="CZBL01000003">
    <property type="protein sequence ID" value="CUP85411.1"/>
    <property type="molecule type" value="Genomic_DNA"/>
</dbReference>
<dbReference type="RefSeq" id="WP_055256045.1">
    <property type="nucleotide sequence ID" value="NZ_CP081920.1"/>
</dbReference>
<keyword evidence="2" id="KW-0175">Coiled coil</keyword>
<dbReference type="Proteomes" id="UP000095725">
    <property type="component" value="Unassembled WGS sequence"/>
</dbReference>